<accession>A0ABP7D5S0</accession>
<feature type="region of interest" description="Disordered" evidence="1">
    <location>
        <begin position="171"/>
        <end position="201"/>
    </location>
</feature>
<dbReference type="Gene3D" id="3.30.750.140">
    <property type="match status" value="1"/>
</dbReference>
<evidence type="ECO:0000313" key="4">
    <source>
        <dbReference type="Proteomes" id="UP001500523"/>
    </source>
</evidence>
<feature type="region of interest" description="Disordered" evidence="1">
    <location>
        <begin position="277"/>
        <end position="315"/>
    </location>
</feature>
<feature type="region of interest" description="Disordered" evidence="1">
    <location>
        <begin position="484"/>
        <end position="535"/>
    </location>
</feature>
<gene>
    <name evidence="3" type="ORF">GCM10022268_07130</name>
</gene>
<comment type="caution">
    <text evidence="3">The sequence shown here is derived from an EMBL/GenBank/DDBJ whole genome shotgun (WGS) entry which is preliminary data.</text>
</comment>
<keyword evidence="4" id="KW-1185">Reference proteome</keyword>
<sequence>MPTPTGIGPTIPLAAAPQPDEALRVASEAGPVGNVPLPIVPFSGSELPGSANAAPAAGRLSGASPSDVITPVLPLTGNAEQAASGKPMLVAAPLPDLVLRTDPDAGPALNDPTADPVPAMSLASGGERAVSGKPMLAAAPLPDLVLRTDPDAGPTLGDPAPVNAPPVVVPQSVDSTTAPTPTPTPTPTGVDVAKPSAPRKPAMAPAPVPMVFAPAQTSPVVAPVAVKGAGAPVEPAPVEDGASADAEDIDPAATAFPQMTALPPLLPDIAAAPLPEAAAATPDTSADTDPGSSKQDAPMTAPVAPGATPALGQPPAISGKVEVAASADHPAAVAATGLRPVREEAAPADQKPVTAATPDPRSFAALVEPKVVTPAPAPMATAASPVPEARVAAERGRMGHEMAVAIARHTAEGGGEALTVRLNPAEFGRIDVTLSFDDRGTLRAVLAAETPAALDLLRRDSADLGRALSDAGMRTDAQSFRFDTRQGGADAGGQGAQGQPRWQAAATPRNASTTTDLPEPEYRPLRSRGGVDLMA</sequence>
<organism evidence="3 4">
    <name type="scientific">Sphingomonas cynarae</name>
    <dbReference type="NCBI Taxonomy" id="930197"/>
    <lineage>
        <taxon>Bacteria</taxon>
        <taxon>Pseudomonadati</taxon>
        <taxon>Pseudomonadota</taxon>
        <taxon>Alphaproteobacteria</taxon>
        <taxon>Sphingomonadales</taxon>
        <taxon>Sphingomonadaceae</taxon>
        <taxon>Sphingomonas</taxon>
    </lineage>
</organism>
<feature type="compositionally biased region" description="Low complexity" evidence="1">
    <location>
        <begin position="277"/>
        <end position="293"/>
    </location>
</feature>
<dbReference type="InterPro" id="IPR021136">
    <property type="entry name" value="Flagellar_hook_control-like_C"/>
</dbReference>
<feature type="domain" description="Flagellar hook-length control protein-like C-terminal" evidence="2">
    <location>
        <begin position="412"/>
        <end position="486"/>
    </location>
</feature>
<dbReference type="CDD" id="cd17470">
    <property type="entry name" value="T3SS_Flik_C"/>
    <property type="match status" value="1"/>
</dbReference>
<protein>
    <recommendedName>
        <fullName evidence="2">Flagellar hook-length control protein-like C-terminal domain-containing protein</fullName>
    </recommendedName>
</protein>
<feature type="region of interest" description="Disordered" evidence="1">
    <location>
        <begin position="337"/>
        <end position="357"/>
    </location>
</feature>
<evidence type="ECO:0000259" key="2">
    <source>
        <dbReference type="Pfam" id="PF02120"/>
    </source>
</evidence>
<dbReference type="Pfam" id="PF02120">
    <property type="entry name" value="Flg_hook"/>
    <property type="match status" value="1"/>
</dbReference>
<reference evidence="4" key="1">
    <citation type="journal article" date="2019" name="Int. J. Syst. Evol. Microbiol.">
        <title>The Global Catalogue of Microorganisms (GCM) 10K type strain sequencing project: providing services to taxonomists for standard genome sequencing and annotation.</title>
        <authorList>
            <consortium name="The Broad Institute Genomics Platform"/>
            <consortium name="The Broad Institute Genome Sequencing Center for Infectious Disease"/>
            <person name="Wu L."/>
            <person name="Ma J."/>
        </authorList>
    </citation>
    <scope>NUCLEOTIDE SEQUENCE [LARGE SCALE GENOMIC DNA]</scope>
    <source>
        <strain evidence="4">JCM 17498</strain>
    </source>
</reference>
<dbReference type="Proteomes" id="UP001500523">
    <property type="component" value="Unassembled WGS sequence"/>
</dbReference>
<name>A0ABP7D5S0_9SPHN</name>
<dbReference type="InterPro" id="IPR038610">
    <property type="entry name" value="FliK-like_C_sf"/>
</dbReference>
<evidence type="ECO:0000256" key="1">
    <source>
        <dbReference type="SAM" id="MobiDB-lite"/>
    </source>
</evidence>
<proteinExistence type="predicted"/>
<feature type="compositionally biased region" description="Low complexity" evidence="1">
    <location>
        <begin position="497"/>
        <end position="506"/>
    </location>
</feature>
<evidence type="ECO:0000313" key="3">
    <source>
        <dbReference type="EMBL" id="GAA3699535.1"/>
    </source>
</evidence>
<feature type="region of interest" description="Disordered" evidence="1">
    <location>
        <begin position="101"/>
        <end position="125"/>
    </location>
</feature>
<dbReference type="EMBL" id="BAABBF010000002">
    <property type="protein sequence ID" value="GAA3699535.1"/>
    <property type="molecule type" value="Genomic_DNA"/>
</dbReference>